<accession>A0A6J3LZR5</accession>
<dbReference type="Proteomes" id="UP000504637">
    <property type="component" value="Unplaced"/>
</dbReference>
<reference evidence="3" key="3">
    <citation type="submission" date="2025-08" db="UniProtKB">
        <authorList>
            <consortium name="RefSeq"/>
        </authorList>
    </citation>
    <scope>IDENTIFICATION</scope>
    <source>
        <strain evidence="3">CBS 342.82</strain>
    </source>
</reference>
<feature type="region of interest" description="Disordered" evidence="1">
    <location>
        <begin position="50"/>
        <end position="72"/>
    </location>
</feature>
<dbReference type="GeneID" id="54365980"/>
<evidence type="ECO:0000313" key="3">
    <source>
        <dbReference type="RefSeq" id="XP_033457785.1"/>
    </source>
</evidence>
<dbReference type="RefSeq" id="XP_033457785.1">
    <property type="nucleotide sequence ID" value="XM_033608181.1"/>
</dbReference>
<proteinExistence type="predicted"/>
<reference evidence="3" key="2">
    <citation type="submission" date="2020-04" db="EMBL/GenBank/DDBJ databases">
        <authorList>
            <consortium name="NCBI Genome Project"/>
        </authorList>
    </citation>
    <scope>NUCLEOTIDE SEQUENCE</scope>
    <source>
        <strain evidence="3">CBS 342.82</strain>
    </source>
</reference>
<evidence type="ECO:0000256" key="1">
    <source>
        <dbReference type="SAM" id="MobiDB-lite"/>
    </source>
</evidence>
<name>A0A6J3LZR5_9PEZI</name>
<evidence type="ECO:0000313" key="2">
    <source>
        <dbReference type="Proteomes" id="UP000504637"/>
    </source>
</evidence>
<gene>
    <name evidence="3" type="ORF">K489DRAFT_41634</name>
</gene>
<sequence length="217" mass="24282">MPVHHTSPPFTLRAGANGRARFLHTARMQITRRRDQQGWRGLVEIAPSSKTKKTTMAGERETQRVGRRAKKASRWKLIATSATTRAAVPSSSAAADQPASHAHYYYHSFSPLQRTLFLHTRSQEGLRLLRTHGSLRGGRSSPCRCPLHYGQHIRGRGLLICCPATATRARAIVCVRARCCSARGWRDGVLLDANGLLLREGRREREAPVVRNCREVM</sequence>
<organism evidence="3">
    <name type="scientific">Dissoconium aciculare CBS 342.82</name>
    <dbReference type="NCBI Taxonomy" id="1314786"/>
    <lineage>
        <taxon>Eukaryota</taxon>
        <taxon>Fungi</taxon>
        <taxon>Dikarya</taxon>
        <taxon>Ascomycota</taxon>
        <taxon>Pezizomycotina</taxon>
        <taxon>Dothideomycetes</taxon>
        <taxon>Dothideomycetidae</taxon>
        <taxon>Mycosphaerellales</taxon>
        <taxon>Dissoconiaceae</taxon>
        <taxon>Dissoconium</taxon>
    </lineage>
</organism>
<reference evidence="3" key="1">
    <citation type="submission" date="2020-01" db="EMBL/GenBank/DDBJ databases">
        <authorList>
            <consortium name="DOE Joint Genome Institute"/>
            <person name="Haridas S."/>
            <person name="Albert R."/>
            <person name="Binder M."/>
            <person name="Bloem J."/>
            <person name="Labutti K."/>
            <person name="Salamov A."/>
            <person name="Andreopoulos B."/>
            <person name="Baker S.E."/>
            <person name="Barry K."/>
            <person name="Bills G."/>
            <person name="Bluhm B.H."/>
            <person name="Cannon C."/>
            <person name="Castanera R."/>
            <person name="Culley D.E."/>
            <person name="Daum C."/>
            <person name="Ezra D."/>
            <person name="Gonzalez J.B."/>
            <person name="Henrissat B."/>
            <person name="Kuo A."/>
            <person name="Liang C."/>
            <person name="Lipzen A."/>
            <person name="Lutzoni F."/>
            <person name="Magnuson J."/>
            <person name="Mondo S."/>
            <person name="Nolan M."/>
            <person name="Ohm R."/>
            <person name="Pangilinan J."/>
            <person name="Park H.-J."/>
            <person name="Ramirez L."/>
            <person name="Alfaro M."/>
            <person name="Sun H."/>
            <person name="Tritt A."/>
            <person name="Yoshinaga Y."/>
            <person name="Zwiers L.-H."/>
            <person name="Turgeon B.G."/>
            <person name="Goodwin S.B."/>
            <person name="Spatafora J.W."/>
            <person name="Crous P.W."/>
            <person name="Grigoriev I.V."/>
        </authorList>
    </citation>
    <scope>NUCLEOTIDE SEQUENCE</scope>
    <source>
        <strain evidence="3">CBS 342.82</strain>
    </source>
</reference>
<keyword evidence="2" id="KW-1185">Reference proteome</keyword>
<protein>
    <submittedName>
        <fullName evidence="3">Uncharacterized protein</fullName>
    </submittedName>
</protein>
<dbReference type="AlphaFoldDB" id="A0A6J3LZR5"/>